<dbReference type="InterPro" id="IPR002104">
    <property type="entry name" value="Integrase_catalytic"/>
</dbReference>
<keyword evidence="3" id="KW-0233">DNA recombination</keyword>
<dbReference type="Proteomes" id="UP001208771">
    <property type="component" value="Unassembled WGS sequence"/>
</dbReference>
<keyword evidence="2 4" id="KW-0238">DNA-binding</keyword>
<dbReference type="InterPro" id="IPR011010">
    <property type="entry name" value="DNA_brk_join_enz"/>
</dbReference>
<dbReference type="InterPro" id="IPR010998">
    <property type="entry name" value="Integrase_recombinase_N"/>
</dbReference>
<proteinExistence type="predicted"/>
<dbReference type="SUPFAM" id="SSF47823">
    <property type="entry name" value="lambda integrase-like, N-terminal domain"/>
    <property type="match status" value="1"/>
</dbReference>
<feature type="domain" description="Tyr recombinase" evidence="5">
    <location>
        <begin position="152"/>
        <end position="306"/>
    </location>
</feature>
<evidence type="ECO:0000313" key="7">
    <source>
        <dbReference type="EMBL" id="MCX8998262.1"/>
    </source>
</evidence>
<feature type="domain" description="Core-binding (CB)" evidence="6">
    <location>
        <begin position="47"/>
        <end position="131"/>
    </location>
</feature>
<evidence type="ECO:0000313" key="8">
    <source>
        <dbReference type="Proteomes" id="UP001208771"/>
    </source>
</evidence>
<dbReference type="PROSITE" id="PS51900">
    <property type="entry name" value="CB"/>
    <property type="match status" value="1"/>
</dbReference>
<keyword evidence="1" id="KW-0229">DNA integration</keyword>
<protein>
    <submittedName>
        <fullName evidence="7">Integrase</fullName>
    </submittedName>
</protein>
<evidence type="ECO:0000256" key="2">
    <source>
        <dbReference type="ARBA" id="ARBA00023125"/>
    </source>
</evidence>
<dbReference type="GO" id="GO:0015074">
    <property type="term" value="P:DNA integration"/>
    <property type="evidence" value="ECO:0007669"/>
    <property type="project" value="UniProtKB-KW"/>
</dbReference>
<evidence type="ECO:0000256" key="4">
    <source>
        <dbReference type="PROSITE-ProRule" id="PRU01248"/>
    </source>
</evidence>
<dbReference type="PROSITE" id="PS51898">
    <property type="entry name" value="TYR_RECOMBINASE"/>
    <property type="match status" value="1"/>
</dbReference>
<dbReference type="Gene3D" id="1.10.443.10">
    <property type="entry name" value="Intergrase catalytic core"/>
    <property type="match status" value="1"/>
</dbReference>
<dbReference type="SUPFAM" id="SSF56349">
    <property type="entry name" value="DNA breaking-rejoining enzymes"/>
    <property type="match status" value="1"/>
</dbReference>
<dbReference type="AlphaFoldDB" id="A0AAE3N1J8"/>
<evidence type="ECO:0000256" key="3">
    <source>
        <dbReference type="ARBA" id="ARBA00023172"/>
    </source>
</evidence>
<evidence type="ECO:0000259" key="6">
    <source>
        <dbReference type="PROSITE" id="PS51900"/>
    </source>
</evidence>
<name>A0AAE3N1J8_9HYPH</name>
<dbReference type="InterPro" id="IPR013762">
    <property type="entry name" value="Integrase-like_cat_sf"/>
</dbReference>
<evidence type="ECO:0000259" key="5">
    <source>
        <dbReference type="PROSITE" id="PS51898"/>
    </source>
</evidence>
<dbReference type="RefSeq" id="WP_306412044.1">
    <property type="nucleotide sequence ID" value="NZ_JANFPI010000004.1"/>
</dbReference>
<evidence type="ECO:0000256" key="1">
    <source>
        <dbReference type="ARBA" id="ARBA00022908"/>
    </source>
</evidence>
<comment type="caution">
    <text evidence="7">The sequence shown here is derived from an EMBL/GenBank/DDBJ whole genome shotgun (WGS) entry which is preliminary data.</text>
</comment>
<keyword evidence="8" id="KW-1185">Reference proteome</keyword>
<dbReference type="EMBL" id="JANFPI010000004">
    <property type="protein sequence ID" value="MCX8998262.1"/>
    <property type="molecule type" value="Genomic_DNA"/>
</dbReference>
<dbReference type="GO" id="GO:0006310">
    <property type="term" value="P:DNA recombination"/>
    <property type="evidence" value="ECO:0007669"/>
    <property type="project" value="UniProtKB-KW"/>
</dbReference>
<dbReference type="GO" id="GO:0003677">
    <property type="term" value="F:DNA binding"/>
    <property type="evidence" value="ECO:0007669"/>
    <property type="project" value="UniProtKB-UniRule"/>
</dbReference>
<dbReference type="InterPro" id="IPR044068">
    <property type="entry name" value="CB"/>
</dbReference>
<sequence length="306" mass="32814">MTGFSALQRERAEREAARRLARAVTLEALDGVLTFARREELAARLTDGEAALLASFADAGRSAHTVRALAGDLDRLSLWWRAAGEGPLPLPPSEAVLRRFVETEQAADPPPSLSTLKRRLTSWAALTRAAGGETGVFDVPVLRAALAGRRPVRPKAQPLGPGDFERLLSTCDTGSLTDCRDRALLLTAFHLGLTPAQIAALDAADLEDGPPPRLLITTRKPAGADSPPDEAQTLPDAVFASLSLWRAQAQLSGGPLFRPVDRWQNPGRLGLTPQSVKLIVKARARAAGLDPAAFSARSLRRSVFHR</sequence>
<gene>
    <name evidence="7" type="ORF">NOF55_14205</name>
</gene>
<accession>A0AAE3N1J8</accession>
<dbReference type="Gene3D" id="1.10.150.130">
    <property type="match status" value="1"/>
</dbReference>
<organism evidence="7 8">
    <name type="scientific">Ectorhizobium quercum</name>
    <dbReference type="NCBI Taxonomy" id="2965071"/>
    <lineage>
        <taxon>Bacteria</taxon>
        <taxon>Pseudomonadati</taxon>
        <taxon>Pseudomonadota</taxon>
        <taxon>Alphaproteobacteria</taxon>
        <taxon>Hyphomicrobiales</taxon>
        <taxon>Rhizobiaceae</taxon>
        <taxon>Ectorhizobium</taxon>
    </lineage>
</organism>
<reference evidence="7" key="1">
    <citation type="submission" date="2022-07" db="EMBL/GenBank/DDBJ databases">
        <title>Ectorhizobium quercum gen.nov., sp. nov.</title>
        <authorList>
            <person name="Ma T."/>
            <person name="Li Y."/>
        </authorList>
    </citation>
    <scope>NUCLEOTIDE SEQUENCE</scope>
    <source>
        <strain evidence="7">BDR2-2</strain>
    </source>
</reference>